<reference evidence="1" key="1">
    <citation type="journal article" date="2011" name="PLoS Biol.">
        <title>Gene gain and loss during evolution of obligate parasitism in the white rust pathogen of Arabidopsis thaliana.</title>
        <authorList>
            <person name="Kemen E."/>
            <person name="Gardiner A."/>
            <person name="Schultz-Larsen T."/>
            <person name="Kemen A.C."/>
            <person name="Balmuth A.L."/>
            <person name="Robert-Seilaniantz A."/>
            <person name="Bailey K."/>
            <person name="Holub E."/>
            <person name="Studholme D.J."/>
            <person name="Maclean D."/>
            <person name="Jones J.D."/>
        </authorList>
    </citation>
    <scope>NUCLEOTIDE SEQUENCE</scope>
</reference>
<protein>
    <submittedName>
        <fullName evidence="1">AlNc14C68G4754 protein</fullName>
    </submittedName>
</protein>
<dbReference type="HOGENOM" id="CLU_2473618_0_0_1"/>
<dbReference type="AlphaFoldDB" id="F0WDN4"/>
<evidence type="ECO:0000313" key="1">
    <source>
        <dbReference type="EMBL" id="CCA19310.1"/>
    </source>
</evidence>
<accession>F0WDN4</accession>
<sequence length="88" mass="9943">MTLHQDVPVLMRRYCLQHREDQLVVNMAKSLAIIIRDGNVASQLSQLAVRGITAQAREPLKNSALIKKKESEHQAGSKIFSDIEDFQL</sequence>
<name>F0WDN4_9STRA</name>
<proteinExistence type="predicted"/>
<reference evidence="1" key="2">
    <citation type="submission" date="2011-02" db="EMBL/GenBank/DDBJ databases">
        <authorList>
            <person name="MacLean D."/>
        </authorList>
    </citation>
    <scope>NUCLEOTIDE SEQUENCE</scope>
</reference>
<dbReference type="EMBL" id="FR824113">
    <property type="protein sequence ID" value="CCA19310.1"/>
    <property type="molecule type" value="Genomic_DNA"/>
</dbReference>
<gene>
    <name evidence="1" type="primary">AlNc14C68G4754</name>
    <name evidence="1" type="ORF">ALNC14_054530</name>
</gene>
<organism evidence="1">
    <name type="scientific">Albugo laibachii Nc14</name>
    <dbReference type="NCBI Taxonomy" id="890382"/>
    <lineage>
        <taxon>Eukaryota</taxon>
        <taxon>Sar</taxon>
        <taxon>Stramenopiles</taxon>
        <taxon>Oomycota</taxon>
        <taxon>Peronosporomycetes</taxon>
        <taxon>Albuginales</taxon>
        <taxon>Albuginaceae</taxon>
        <taxon>Albugo</taxon>
    </lineage>
</organism>